<dbReference type="InterPro" id="IPR029063">
    <property type="entry name" value="SAM-dependent_MTases_sf"/>
</dbReference>
<dbReference type="Pfam" id="PF13489">
    <property type="entry name" value="Methyltransf_23"/>
    <property type="match status" value="1"/>
</dbReference>
<keyword evidence="2" id="KW-1185">Reference proteome</keyword>
<dbReference type="Gene3D" id="3.40.50.150">
    <property type="entry name" value="Vaccinia Virus protein VP39"/>
    <property type="match status" value="1"/>
</dbReference>
<reference evidence="2" key="2">
    <citation type="submission" date="2015-01" db="EMBL/GenBank/DDBJ databases">
        <title>Evolutionary Origins and Diversification of the Mycorrhizal Mutualists.</title>
        <authorList>
            <consortium name="DOE Joint Genome Institute"/>
            <consortium name="Mycorrhizal Genomics Consortium"/>
            <person name="Kohler A."/>
            <person name="Kuo A."/>
            <person name="Nagy L.G."/>
            <person name="Floudas D."/>
            <person name="Copeland A."/>
            <person name="Barry K.W."/>
            <person name="Cichocki N."/>
            <person name="Veneault-Fourrey C."/>
            <person name="LaButti K."/>
            <person name="Lindquist E.A."/>
            <person name="Lipzen A."/>
            <person name="Lundell T."/>
            <person name="Morin E."/>
            <person name="Murat C."/>
            <person name="Riley R."/>
            <person name="Ohm R."/>
            <person name="Sun H."/>
            <person name="Tunlid A."/>
            <person name="Henrissat B."/>
            <person name="Grigoriev I.V."/>
            <person name="Hibbett D.S."/>
            <person name="Martin F."/>
        </authorList>
    </citation>
    <scope>NUCLEOTIDE SEQUENCE [LARGE SCALE GENOMIC DNA]</scope>
    <source>
        <strain evidence="2">MAFF 305830</strain>
    </source>
</reference>
<accession>A0A0C2X182</accession>
<dbReference type="STRING" id="933852.A0A0C2X182"/>
<organism evidence="1 2">
    <name type="scientific">Serendipita vermifera MAFF 305830</name>
    <dbReference type="NCBI Taxonomy" id="933852"/>
    <lineage>
        <taxon>Eukaryota</taxon>
        <taxon>Fungi</taxon>
        <taxon>Dikarya</taxon>
        <taxon>Basidiomycota</taxon>
        <taxon>Agaricomycotina</taxon>
        <taxon>Agaricomycetes</taxon>
        <taxon>Sebacinales</taxon>
        <taxon>Serendipitaceae</taxon>
        <taxon>Serendipita</taxon>
    </lineage>
</organism>
<reference evidence="1 2" key="1">
    <citation type="submission" date="2014-04" db="EMBL/GenBank/DDBJ databases">
        <authorList>
            <consortium name="DOE Joint Genome Institute"/>
            <person name="Kuo A."/>
            <person name="Zuccaro A."/>
            <person name="Kohler A."/>
            <person name="Nagy L.G."/>
            <person name="Floudas D."/>
            <person name="Copeland A."/>
            <person name="Barry K.W."/>
            <person name="Cichocki N."/>
            <person name="Veneault-Fourrey C."/>
            <person name="LaButti K."/>
            <person name="Lindquist E.A."/>
            <person name="Lipzen A."/>
            <person name="Lundell T."/>
            <person name="Morin E."/>
            <person name="Murat C."/>
            <person name="Sun H."/>
            <person name="Tunlid A."/>
            <person name="Henrissat B."/>
            <person name="Grigoriev I.V."/>
            <person name="Hibbett D.S."/>
            <person name="Martin F."/>
            <person name="Nordberg H.P."/>
            <person name="Cantor M.N."/>
            <person name="Hua S.X."/>
        </authorList>
    </citation>
    <scope>NUCLEOTIDE SEQUENCE [LARGE SCALE GENOMIC DNA]</scope>
    <source>
        <strain evidence="1 2">MAFF 305830</strain>
    </source>
</reference>
<evidence type="ECO:0008006" key="3">
    <source>
        <dbReference type="Google" id="ProtNLM"/>
    </source>
</evidence>
<dbReference type="HOGENOM" id="CLU_995912_0_0_1"/>
<evidence type="ECO:0000313" key="1">
    <source>
        <dbReference type="EMBL" id="KIM32023.1"/>
    </source>
</evidence>
<dbReference type="AlphaFoldDB" id="A0A0C2X182"/>
<proteinExistence type="predicted"/>
<gene>
    <name evidence="1" type="ORF">M408DRAFT_63765</name>
</gene>
<sequence length="345" mass="38605">MVSASYPSLSPSLAKGLYSRVQTDGFHRKLHGRYLNTLCDVYMLPSAACDEEEKNRIKLESQLFDHWFAEVYALVDEKLKGQNKRCLDLGAAQGDWIDSTAARCQQAQFHGVDLSPPRRPPAALGSPRATFEVMDINVGLESHHRMYDVVHARNISQGIQRLTAFIQDVADCLRPGGLGVFMEWDYQIYTPEHIPFTSPTPTYDPSALTPRFGERGPLATERLPALFHLLRSIFRASTAAGSHITAASHLGVFVQRNGDFKGVNVREVWIPVVPKPDADRAEQNRAREFRSAFMTYLSSCTPLLLAQGGYTRSQLSLIEDEARIEAMGCRVPFYVRYLAVTGVKQ</sequence>
<dbReference type="EMBL" id="KN824281">
    <property type="protein sequence ID" value="KIM32023.1"/>
    <property type="molecule type" value="Genomic_DNA"/>
</dbReference>
<dbReference type="Proteomes" id="UP000054097">
    <property type="component" value="Unassembled WGS sequence"/>
</dbReference>
<dbReference type="OrthoDB" id="2013972at2759"/>
<dbReference type="SUPFAM" id="SSF53335">
    <property type="entry name" value="S-adenosyl-L-methionine-dependent methyltransferases"/>
    <property type="match status" value="1"/>
</dbReference>
<evidence type="ECO:0000313" key="2">
    <source>
        <dbReference type="Proteomes" id="UP000054097"/>
    </source>
</evidence>
<name>A0A0C2X182_SERVB</name>
<dbReference type="CDD" id="cd02440">
    <property type="entry name" value="AdoMet_MTases"/>
    <property type="match status" value="1"/>
</dbReference>
<protein>
    <recommendedName>
        <fullName evidence="3">Methyltransferase domain-containing protein</fullName>
    </recommendedName>
</protein>